<sequence length="314" mass="34536">MIERRDTFSPSGRRLTNGGGPTDKMAAIRFVAITHWMMAMEMAPVSLASHAVLCNNDACTSGNYMHGACFREFEQGLMIYLKNCGRARSWSDKQRQQNVWTKKGYDLVYRICMCKCGRGHLRKDLDWVPPRAQLNQEVDAKKKKKKNKQNALPVLGLGLPQHQQQQQQQQQQPQNQHGAGSPPRHAGVPVAVSMAPQEPPRPRTSSMSSTGSSSCSPGSGSTSGIDSPSSPTHGIRRKSSNEICVVDRARHGSGGNSSFSRRPDFSSFNVLPRHKINSYHIKRNLSPAEMMENVILCPVDPGNLYPGGSIGTTP</sequence>
<keyword evidence="5" id="KW-1185">Reference proteome</keyword>
<dbReference type="AlphaFoldDB" id="A0A7R9BQ05"/>
<dbReference type="InterPro" id="IPR031947">
    <property type="entry name" value="Headcase_mid"/>
</dbReference>
<feature type="region of interest" description="Disordered" evidence="1">
    <location>
        <begin position="1"/>
        <end position="20"/>
    </location>
</feature>
<dbReference type="EMBL" id="CAJPEX010001265">
    <property type="protein sequence ID" value="CAG0918701.1"/>
    <property type="molecule type" value="Genomic_DNA"/>
</dbReference>
<evidence type="ECO:0000259" key="3">
    <source>
        <dbReference type="Pfam" id="PF16002"/>
    </source>
</evidence>
<evidence type="ECO:0000313" key="5">
    <source>
        <dbReference type="Proteomes" id="UP000678499"/>
    </source>
</evidence>
<dbReference type="Proteomes" id="UP000678499">
    <property type="component" value="Unassembled WGS sequence"/>
</dbReference>
<accession>A0A7R9BQ05</accession>
<feature type="domain" description="Headcase N-terminal" evidence="2">
    <location>
        <begin position="51"/>
        <end position="127"/>
    </location>
</feature>
<feature type="domain" description="Headcase middle" evidence="3">
    <location>
        <begin position="251"/>
        <end position="283"/>
    </location>
</feature>
<gene>
    <name evidence="4" type="ORF">NMOB1V02_LOCUS6248</name>
</gene>
<dbReference type="PANTHER" id="PTHR13425:SF3">
    <property type="entry name" value="HEADCASE PROTEIN HOMOLOG"/>
    <property type="match status" value="1"/>
</dbReference>
<feature type="compositionally biased region" description="Low complexity" evidence="1">
    <location>
        <begin position="204"/>
        <end position="231"/>
    </location>
</feature>
<protein>
    <recommendedName>
        <fullName evidence="6">Headcase protein</fullName>
    </recommendedName>
</protein>
<feature type="region of interest" description="Disordered" evidence="1">
    <location>
        <begin position="160"/>
        <end position="244"/>
    </location>
</feature>
<feature type="compositionally biased region" description="Low complexity" evidence="1">
    <location>
        <begin position="160"/>
        <end position="177"/>
    </location>
</feature>
<dbReference type="Pfam" id="PF16002">
    <property type="entry name" value="Headcase"/>
    <property type="match status" value="1"/>
</dbReference>
<evidence type="ECO:0000259" key="2">
    <source>
        <dbReference type="Pfam" id="PF15353"/>
    </source>
</evidence>
<dbReference type="EMBL" id="OA883302">
    <property type="protein sequence ID" value="CAD7278549.1"/>
    <property type="molecule type" value="Genomic_DNA"/>
</dbReference>
<dbReference type="InterPro" id="IPR054537">
    <property type="entry name" value="HECA_N"/>
</dbReference>
<dbReference type="Pfam" id="PF15353">
    <property type="entry name" value="HECA_N"/>
    <property type="match status" value="1"/>
</dbReference>
<proteinExistence type="predicted"/>
<evidence type="ECO:0000313" key="4">
    <source>
        <dbReference type="EMBL" id="CAD7278549.1"/>
    </source>
</evidence>
<dbReference type="PANTHER" id="PTHR13425">
    <property type="entry name" value="HEADCASE PROTEIN"/>
    <property type="match status" value="1"/>
</dbReference>
<organism evidence="4">
    <name type="scientific">Notodromas monacha</name>
    <dbReference type="NCBI Taxonomy" id="399045"/>
    <lineage>
        <taxon>Eukaryota</taxon>
        <taxon>Metazoa</taxon>
        <taxon>Ecdysozoa</taxon>
        <taxon>Arthropoda</taxon>
        <taxon>Crustacea</taxon>
        <taxon>Oligostraca</taxon>
        <taxon>Ostracoda</taxon>
        <taxon>Podocopa</taxon>
        <taxon>Podocopida</taxon>
        <taxon>Cypridocopina</taxon>
        <taxon>Cypridoidea</taxon>
        <taxon>Cyprididae</taxon>
        <taxon>Notodromas</taxon>
    </lineage>
</organism>
<reference evidence="4" key="1">
    <citation type="submission" date="2020-11" db="EMBL/GenBank/DDBJ databases">
        <authorList>
            <person name="Tran Van P."/>
        </authorList>
    </citation>
    <scope>NUCLEOTIDE SEQUENCE</scope>
</reference>
<evidence type="ECO:0008006" key="6">
    <source>
        <dbReference type="Google" id="ProtNLM"/>
    </source>
</evidence>
<dbReference type="OrthoDB" id="10012848at2759"/>
<evidence type="ECO:0000256" key="1">
    <source>
        <dbReference type="SAM" id="MobiDB-lite"/>
    </source>
</evidence>
<dbReference type="InterPro" id="IPR026066">
    <property type="entry name" value="Headcase"/>
</dbReference>
<name>A0A7R9BQ05_9CRUS</name>